<accession>A0ABD1SS29</accession>
<gene>
    <name evidence="1" type="ORF">Fot_36386</name>
</gene>
<name>A0ABD1SS29_9LAMI</name>
<dbReference type="AlphaFoldDB" id="A0ABD1SS29"/>
<comment type="caution">
    <text evidence="1">The sequence shown here is derived from an EMBL/GenBank/DDBJ whole genome shotgun (WGS) entry which is preliminary data.</text>
</comment>
<protein>
    <submittedName>
        <fullName evidence="1">Uncharacterized protein</fullName>
    </submittedName>
</protein>
<organism evidence="1 2">
    <name type="scientific">Forsythia ovata</name>
    <dbReference type="NCBI Taxonomy" id="205694"/>
    <lineage>
        <taxon>Eukaryota</taxon>
        <taxon>Viridiplantae</taxon>
        <taxon>Streptophyta</taxon>
        <taxon>Embryophyta</taxon>
        <taxon>Tracheophyta</taxon>
        <taxon>Spermatophyta</taxon>
        <taxon>Magnoliopsida</taxon>
        <taxon>eudicotyledons</taxon>
        <taxon>Gunneridae</taxon>
        <taxon>Pentapetalae</taxon>
        <taxon>asterids</taxon>
        <taxon>lamiids</taxon>
        <taxon>Lamiales</taxon>
        <taxon>Oleaceae</taxon>
        <taxon>Forsythieae</taxon>
        <taxon>Forsythia</taxon>
    </lineage>
</organism>
<dbReference type="PANTHER" id="PTHR35121">
    <property type="entry name" value="HOMEODOMAIN PROTEIN 8, PUTATIVE-RELATED"/>
    <property type="match status" value="1"/>
</dbReference>
<evidence type="ECO:0000313" key="1">
    <source>
        <dbReference type="EMBL" id="KAL2502538.1"/>
    </source>
</evidence>
<reference evidence="2" key="1">
    <citation type="submission" date="2024-07" db="EMBL/GenBank/DDBJ databases">
        <title>Two chromosome-level genome assemblies of Korean endemic species Abeliophyllum distichum and Forsythia ovata (Oleaceae).</title>
        <authorList>
            <person name="Jang H."/>
        </authorList>
    </citation>
    <scope>NUCLEOTIDE SEQUENCE [LARGE SCALE GENOMIC DNA]</scope>
</reference>
<dbReference type="Proteomes" id="UP001604277">
    <property type="component" value="Unassembled WGS sequence"/>
</dbReference>
<dbReference type="PANTHER" id="PTHR35121:SF4">
    <property type="entry name" value="SWIM-TYPE DOMAIN-CONTAINING PROTEIN"/>
    <property type="match status" value="1"/>
</dbReference>
<keyword evidence="2" id="KW-1185">Reference proteome</keyword>
<proteinExistence type="predicted"/>
<dbReference type="EMBL" id="JBFOLJ010000010">
    <property type="protein sequence ID" value="KAL2502538.1"/>
    <property type="molecule type" value="Genomic_DNA"/>
</dbReference>
<sequence length="108" mass="12332">MACEVAEIMLQMVFNGSISMYDMDIDRRPYHQNCSCALHKLKRTCPKTCPQHRNISFSQKRTQNYCLSSVDDASKFSFHASSFNDQRAGSQILRSEVIFSGAFPDNQI</sequence>
<evidence type="ECO:0000313" key="2">
    <source>
        <dbReference type="Proteomes" id="UP001604277"/>
    </source>
</evidence>